<sequence>MKLETPQIKDENFDLQKALKEILIKLCEENNLLNEEIEIKPIDVNLDTKNVKDYPLLNGKEFLLRAFFKNSVGDAFTTLENLAEFNGTILEVIESGDNQKILATFNAVMEHLKKTDRTKHCEGSDPEKCAKDLSKYLIKTYNYTDDDILKIGIIGYHPAIIKQMVKTFGAENVMNTDLDVNNIGRMKNGIFVMHADMNEYLIKNSDVVLATGSTTANGTIIELINLAEKYGKKIIFYGTTVAGFAKIYPIERFCAYGSE</sequence>
<dbReference type="SUPFAM" id="SSF159713">
    <property type="entry name" value="Dhaf3308-like"/>
    <property type="match status" value="1"/>
</dbReference>
<evidence type="ECO:0000313" key="3">
    <source>
        <dbReference type="Proteomes" id="UP000740329"/>
    </source>
</evidence>
<evidence type="ECO:0000313" key="2">
    <source>
        <dbReference type="EMBL" id="MBP2201251.1"/>
    </source>
</evidence>
<gene>
    <name evidence="2" type="ORF">J3E07_000649</name>
</gene>
<dbReference type="Proteomes" id="UP000740329">
    <property type="component" value="Unassembled WGS sequence"/>
</dbReference>
<accession>A0A8J7RI01</accession>
<dbReference type="Pfam" id="PF04016">
    <property type="entry name" value="DUF364"/>
    <property type="match status" value="1"/>
</dbReference>
<organism evidence="2 3">
    <name type="scientific">Methanococcus voltae</name>
    <dbReference type="NCBI Taxonomy" id="2188"/>
    <lineage>
        <taxon>Archaea</taxon>
        <taxon>Methanobacteriati</taxon>
        <taxon>Methanobacteriota</taxon>
        <taxon>Methanomada group</taxon>
        <taxon>Methanococci</taxon>
        <taxon>Methanococcales</taxon>
        <taxon>Methanococcaceae</taxon>
        <taxon>Methanococcus</taxon>
    </lineage>
</organism>
<protein>
    <submittedName>
        <fullName evidence="2">Uncharacterized protein (DUF4213/DUF364 family)</fullName>
    </submittedName>
</protein>
<reference evidence="2" key="1">
    <citation type="submission" date="2021-03" db="EMBL/GenBank/DDBJ databases">
        <title>Genomic Encyclopedia of Type Strains, Phase IV (KMG-V): Genome sequencing to study the core and pangenomes of soil and plant-associated prokaryotes.</title>
        <authorList>
            <person name="Whitman W."/>
        </authorList>
    </citation>
    <scope>NUCLEOTIDE SEQUENCE</scope>
    <source>
        <strain evidence="2">C4</strain>
    </source>
</reference>
<dbReference type="InterPro" id="IPR007161">
    <property type="entry name" value="DUF364"/>
</dbReference>
<dbReference type="RefSeq" id="WP_209590702.1">
    <property type="nucleotide sequence ID" value="NZ_JAGGMU010000001.1"/>
</dbReference>
<dbReference type="OrthoDB" id="147804at2157"/>
<proteinExistence type="predicted"/>
<evidence type="ECO:0000259" key="1">
    <source>
        <dbReference type="Pfam" id="PF04016"/>
    </source>
</evidence>
<dbReference type="AlphaFoldDB" id="A0A8J7RI01"/>
<comment type="caution">
    <text evidence="2">The sequence shown here is derived from an EMBL/GenBank/DDBJ whole genome shotgun (WGS) entry which is preliminary data.</text>
</comment>
<dbReference type="Gene3D" id="3.40.50.11590">
    <property type="match status" value="1"/>
</dbReference>
<name>A0A8J7RI01_METVO</name>
<dbReference type="EMBL" id="JAGGMV010000001">
    <property type="protein sequence ID" value="MBP2201251.1"/>
    <property type="molecule type" value="Genomic_DNA"/>
</dbReference>
<feature type="domain" description="Putative heavy-metal chelation" evidence="1">
    <location>
        <begin position="150"/>
        <end position="241"/>
    </location>
</feature>